<sequence length="260" mass="28021">MALLQSSLFCVSSHAVAAGAGAGAAGASSAGNGSSRGVAGLSCRGLQIGVVQSGARSSSFGRGSTTVVAVSSQKRDGVEQEVASSVDLTTDSGASLEALRDKLAAGEWEAADAETRRLLCVLAGEEAEKRKWVYFSEVKFITVSDLTKVDSLWRQYSNGKFGYSVQKKIWNNSGKTWNAFFKKVGWTRALDEYQDTYKKFPLEFMWDVADPTPEGHLPLTNALRGTRLLQEVLNHPAFDAVDEQTKLRTQAPASLFGKSR</sequence>
<dbReference type="Proteomes" id="UP000822688">
    <property type="component" value="Chromosome 5"/>
</dbReference>
<dbReference type="GO" id="GO:0046906">
    <property type="term" value="F:tetrapyrrole binding"/>
    <property type="evidence" value="ECO:0007669"/>
    <property type="project" value="TreeGrafter"/>
</dbReference>
<dbReference type="GO" id="GO:0009507">
    <property type="term" value="C:chloroplast"/>
    <property type="evidence" value="ECO:0007669"/>
    <property type="project" value="TreeGrafter"/>
</dbReference>
<dbReference type="CDD" id="cd16383">
    <property type="entry name" value="GUN4"/>
    <property type="match status" value="1"/>
</dbReference>
<evidence type="ECO:0000259" key="2">
    <source>
        <dbReference type="Pfam" id="PF05419"/>
    </source>
</evidence>
<gene>
    <name evidence="3" type="ORF">KC19_5G107800</name>
</gene>
<evidence type="ECO:0000256" key="1">
    <source>
        <dbReference type="SAM" id="SignalP"/>
    </source>
</evidence>
<dbReference type="PANTHER" id="PTHR34800">
    <property type="entry name" value="TETRAPYRROLE-BINDING PROTEIN, CHLOROPLASTIC"/>
    <property type="match status" value="1"/>
</dbReference>
<dbReference type="Gene3D" id="1.25.40.620">
    <property type="match status" value="1"/>
</dbReference>
<evidence type="ECO:0000313" key="4">
    <source>
        <dbReference type="Proteomes" id="UP000822688"/>
    </source>
</evidence>
<keyword evidence="1" id="KW-0732">Signal</keyword>
<dbReference type="Gene3D" id="1.10.10.1770">
    <property type="entry name" value="Gun4-like"/>
    <property type="match status" value="1"/>
</dbReference>
<comment type="caution">
    <text evidence="3">The sequence shown here is derived from an EMBL/GenBank/DDBJ whole genome shotgun (WGS) entry which is preliminary data.</text>
</comment>
<dbReference type="InterPro" id="IPR037215">
    <property type="entry name" value="GUN4-like_sf"/>
</dbReference>
<feature type="signal peptide" evidence="1">
    <location>
        <begin position="1"/>
        <end position="18"/>
    </location>
</feature>
<reference evidence="3" key="1">
    <citation type="submission" date="2020-06" db="EMBL/GenBank/DDBJ databases">
        <title>WGS assembly of Ceratodon purpureus strain R40.</title>
        <authorList>
            <person name="Carey S.B."/>
            <person name="Jenkins J."/>
            <person name="Shu S."/>
            <person name="Lovell J.T."/>
            <person name="Sreedasyam A."/>
            <person name="Maumus F."/>
            <person name="Tiley G.P."/>
            <person name="Fernandez-Pozo N."/>
            <person name="Barry K."/>
            <person name="Chen C."/>
            <person name="Wang M."/>
            <person name="Lipzen A."/>
            <person name="Daum C."/>
            <person name="Saski C.A."/>
            <person name="Payton A.C."/>
            <person name="Mcbreen J.C."/>
            <person name="Conrad R.E."/>
            <person name="Kollar L.M."/>
            <person name="Olsson S."/>
            <person name="Huttunen S."/>
            <person name="Landis J.B."/>
            <person name="Wickett N.J."/>
            <person name="Johnson M.G."/>
            <person name="Rensing S.A."/>
            <person name="Grimwood J."/>
            <person name="Schmutz J."/>
            <person name="Mcdaniel S.F."/>
        </authorList>
    </citation>
    <scope>NUCLEOTIDE SEQUENCE</scope>
    <source>
        <strain evidence="3">R40</strain>
    </source>
</reference>
<dbReference type="GO" id="GO:0010019">
    <property type="term" value="P:chloroplast-nucleus signaling pathway"/>
    <property type="evidence" value="ECO:0007669"/>
    <property type="project" value="TreeGrafter"/>
</dbReference>
<feature type="domain" description="GUN4-like" evidence="2">
    <location>
        <begin position="92"/>
        <end position="236"/>
    </location>
</feature>
<dbReference type="EMBL" id="CM026425">
    <property type="protein sequence ID" value="KAG0576790.1"/>
    <property type="molecule type" value="Genomic_DNA"/>
</dbReference>
<keyword evidence="4" id="KW-1185">Reference proteome</keyword>
<name>A0A8T0I030_CERPU</name>
<proteinExistence type="predicted"/>
<accession>A0A8T0I030</accession>
<dbReference type="InterPro" id="IPR008629">
    <property type="entry name" value="GUN4-like"/>
</dbReference>
<protein>
    <recommendedName>
        <fullName evidence="2">GUN4-like domain-containing protein</fullName>
    </recommendedName>
</protein>
<dbReference type="SUPFAM" id="SSF140869">
    <property type="entry name" value="GUN4-like"/>
    <property type="match status" value="1"/>
</dbReference>
<dbReference type="FunFam" id="1.10.10.1770:FF:000001">
    <property type="entry name" value="Tetrapyrrole-binding protein, chloroplastic"/>
    <property type="match status" value="1"/>
</dbReference>
<evidence type="ECO:0000313" key="3">
    <source>
        <dbReference type="EMBL" id="KAG0576790.1"/>
    </source>
</evidence>
<dbReference type="Pfam" id="PF05419">
    <property type="entry name" value="GUN4"/>
    <property type="match status" value="1"/>
</dbReference>
<feature type="chain" id="PRO_5035879943" description="GUN4-like domain-containing protein" evidence="1">
    <location>
        <begin position="19"/>
        <end position="260"/>
    </location>
</feature>
<dbReference type="PANTHER" id="PTHR34800:SF1">
    <property type="entry name" value="TETRAPYRROLE-BINDING PROTEIN, CHLOROPLASTIC"/>
    <property type="match status" value="1"/>
</dbReference>
<dbReference type="AlphaFoldDB" id="A0A8T0I030"/>
<organism evidence="3 4">
    <name type="scientific">Ceratodon purpureus</name>
    <name type="common">Fire moss</name>
    <name type="synonym">Dicranum purpureum</name>
    <dbReference type="NCBI Taxonomy" id="3225"/>
    <lineage>
        <taxon>Eukaryota</taxon>
        <taxon>Viridiplantae</taxon>
        <taxon>Streptophyta</taxon>
        <taxon>Embryophyta</taxon>
        <taxon>Bryophyta</taxon>
        <taxon>Bryophytina</taxon>
        <taxon>Bryopsida</taxon>
        <taxon>Dicranidae</taxon>
        <taxon>Pseudoditrichales</taxon>
        <taxon>Ditrichaceae</taxon>
        <taxon>Ceratodon</taxon>
    </lineage>
</organism>